<sequence length="310" mass="35138">MSVFLRHSPNMAPLYDRPSILPGGEASLTGLVIHASLLRGQLITSSKIQSKDGKTLAPELWLKVAEELTLADDEEWIFVICDEISIENTNTNGTGKVLTCYQATPKEGWKFGSFDCSAEAKRAQYWLNEPSKYPDIWAIDRTKKYVIELQEAGTNVKPCVYERPLVPDIIARIENGKCKVCLGERYICPGCPAGAHWLARRFDAFVEWRIPDYELDMHLMPFDGIRPRLVCPLCIGLDKMIEDKTWLNFFPRGELTIVGDQRAKKCNKWFEDLGYDFRFEIHGTGEKDDKGGENLLSDGDNDHESDNTVV</sequence>
<feature type="compositionally biased region" description="Basic and acidic residues" evidence="1">
    <location>
        <begin position="300"/>
        <end position="310"/>
    </location>
</feature>
<evidence type="ECO:0000313" key="2">
    <source>
        <dbReference type="EMBL" id="KAK6518258.1"/>
    </source>
</evidence>
<dbReference type="EMBL" id="JAVHJM010000002">
    <property type="protein sequence ID" value="KAK6518258.1"/>
    <property type="molecule type" value="Genomic_DNA"/>
</dbReference>
<evidence type="ECO:0000313" key="3">
    <source>
        <dbReference type="Proteomes" id="UP001307849"/>
    </source>
</evidence>
<comment type="caution">
    <text evidence="2">The sequence shown here is derived from an EMBL/GenBank/DDBJ whole genome shotgun (WGS) entry which is preliminary data.</text>
</comment>
<organism evidence="2 3">
    <name type="scientific">Arthrobotrys conoides</name>
    <dbReference type="NCBI Taxonomy" id="74498"/>
    <lineage>
        <taxon>Eukaryota</taxon>
        <taxon>Fungi</taxon>
        <taxon>Dikarya</taxon>
        <taxon>Ascomycota</taxon>
        <taxon>Pezizomycotina</taxon>
        <taxon>Orbiliomycetes</taxon>
        <taxon>Orbiliales</taxon>
        <taxon>Orbiliaceae</taxon>
        <taxon>Arthrobotrys</taxon>
    </lineage>
</organism>
<evidence type="ECO:0000256" key="1">
    <source>
        <dbReference type="SAM" id="MobiDB-lite"/>
    </source>
</evidence>
<accession>A0AAN8PPR4</accession>
<feature type="region of interest" description="Disordered" evidence="1">
    <location>
        <begin position="289"/>
        <end position="310"/>
    </location>
</feature>
<reference evidence="2 3" key="1">
    <citation type="submission" date="2019-10" db="EMBL/GenBank/DDBJ databases">
        <authorList>
            <person name="Palmer J.M."/>
        </authorList>
    </citation>
    <scope>NUCLEOTIDE SEQUENCE [LARGE SCALE GENOMIC DNA]</scope>
    <source>
        <strain evidence="2 3">TWF506</strain>
    </source>
</reference>
<protein>
    <submittedName>
        <fullName evidence="2">Uncharacterized protein</fullName>
    </submittedName>
</protein>
<dbReference type="AlphaFoldDB" id="A0AAN8PPR4"/>
<gene>
    <name evidence="2" type="ORF">TWF506_005418</name>
</gene>
<name>A0AAN8PPR4_9PEZI</name>
<dbReference type="Proteomes" id="UP001307849">
    <property type="component" value="Unassembled WGS sequence"/>
</dbReference>
<proteinExistence type="predicted"/>
<keyword evidence="3" id="KW-1185">Reference proteome</keyword>